<protein>
    <submittedName>
        <fullName evidence="3">PRC-barrel domain-containing protein</fullName>
    </submittedName>
</protein>
<proteinExistence type="predicted"/>
<dbReference type="Gene3D" id="3.90.50.10">
    <property type="entry name" value="Photosynthetic Reaction Center, subunit H, domain 2"/>
    <property type="match status" value="1"/>
</dbReference>
<dbReference type="InterPro" id="IPR027275">
    <property type="entry name" value="PRC-brl_dom"/>
</dbReference>
<dbReference type="Pfam" id="PF05239">
    <property type="entry name" value="PRC"/>
    <property type="match status" value="1"/>
</dbReference>
<gene>
    <name evidence="3" type="ORF">SAZU_5253</name>
</gene>
<dbReference type="AlphaFoldDB" id="A0A0K8PRC8"/>
<dbReference type="Proteomes" id="UP000053859">
    <property type="component" value="Unassembled WGS sequence"/>
</dbReference>
<evidence type="ECO:0000313" key="4">
    <source>
        <dbReference type="Proteomes" id="UP000053859"/>
    </source>
</evidence>
<evidence type="ECO:0000256" key="1">
    <source>
        <dbReference type="SAM" id="MobiDB-lite"/>
    </source>
</evidence>
<dbReference type="GO" id="GO:0019684">
    <property type="term" value="P:photosynthesis, light reaction"/>
    <property type="evidence" value="ECO:0007669"/>
    <property type="project" value="InterPro"/>
</dbReference>
<reference evidence="3" key="1">
    <citation type="journal article" date="2015" name="Genome Announc.">
        <title>Draft Genome Sequence of Thiostrepton-Producing Streptomyces azureus ATCC 14921.</title>
        <authorList>
            <person name="Sakihara K."/>
            <person name="Maeda J."/>
            <person name="Tashiro K."/>
            <person name="Fujino Y."/>
            <person name="Kuhara S."/>
            <person name="Ohshima T."/>
            <person name="Ogata S."/>
            <person name="Doi K."/>
        </authorList>
    </citation>
    <scope>NUCLEOTIDE SEQUENCE [LARGE SCALE GENOMIC DNA]</scope>
    <source>
        <strain evidence="3">ATCC14921</strain>
    </source>
</reference>
<evidence type="ECO:0000259" key="2">
    <source>
        <dbReference type="Pfam" id="PF05239"/>
    </source>
</evidence>
<accession>A0A0K8PRC8</accession>
<dbReference type="GO" id="GO:0030077">
    <property type="term" value="C:plasma membrane light-harvesting complex"/>
    <property type="evidence" value="ECO:0007669"/>
    <property type="project" value="InterPro"/>
</dbReference>
<feature type="domain" description="PRC-barrel" evidence="2">
    <location>
        <begin position="122"/>
        <end position="191"/>
    </location>
</feature>
<name>A0A0K8PRC8_STRAJ</name>
<feature type="region of interest" description="Disordered" evidence="1">
    <location>
        <begin position="25"/>
        <end position="72"/>
    </location>
</feature>
<organism evidence="3 4">
    <name type="scientific">Streptomyces azureus</name>
    <dbReference type="NCBI Taxonomy" id="146537"/>
    <lineage>
        <taxon>Bacteria</taxon>
        <taxon>Bacillati</taxon>
        <taxon>Actinomycetota</taxon>
        <taxon>Actinomycetes</taxon>
        <taxon>Kitasatosporales</taxon>
        <taxon>Streptomycetaceae</taxon>
        <taxon>Streptomyces</taxon>
    </lineage>
</organism>
<sequence>MAYRALPITREALLLLLPPHITQKYPSNRLEQDGRISDHSNGAQRYENTSNSSERVRRQPPGRRCHRHPRYRHRARTQCGGCPIGWRATGYRAQRAATARRGRLAPARINGRRQAMIHSADIREWRNRSVVDPKGHKIGVLEAVYVDTTTDEPAMATVRTGLPTRHHLAFVPLDEAIVGPGYVKVSYTKSLVKKAPSVGMDDILPAESERAIFQHYDMPYQTGAGGERQLARR</sequence>
<dbReference type="PATRIC" id="fig|146537.3.peg.5527"/>
<feature type="compositionally biased region" description="Basic residues" evidence="1">
    <location>
        <begin position="58"/>
        <end position="72"/>
    </location>
</feature>
<dbReference type="EMBL" id="DF968333">
    <property type="protein sequence ID" value="GAP50396.1"/>
    <property type="molecule type" value="Genomic_DNA"/>
</dbReference>
<dbReference type="SUPFAM" id="SSF50346">
    <property type="entry name" value="PRC-barrel domain"/>
    <property type="match status" value="1"/>
</dbReference>
<dbReference type="InterPro" id="IPR014747">
    <property type="entry name" value="Bac_photo_RC_H_C"/>
</dbReference>
<keyword evidence="4" id="KW-1185">Reference proteome</keyword>
<feature type="compositionally biased region" description="Polar residues" evidence="1">
    <location>
        <begin position="39"/>
        <end position="53"/>
    </location>
</feature>
<dbReference type="InterPro" id="IPR011033">
    <property type="entry name" value="PRC_barrel-like_sf"/>
</dbReference>
<evidence type="ECO:0000313" key="3">
    <source>
        <dbReference type="EMBL" id="GAP50396.1"/>
    </source>
</evidence>